<dbReference type="Pfam" id="PF21702">
    <property type="entry name" value="GLGE_C"/>
    <property type="match status" value="1"/>
</dbReference>
<evidence type="ECO:0000256" key="2">
    <source>
        <dbReference type="ARBA" id="ARBA00022676"/>
    </source>
</evidence>
<protein>
    <recommendedName>
        <fullName evidence="6">Alpha-1,4-glucan:maltose-1-phosphate maltosyltransferase</fullName>
        <shortName evidence="6">GMPMT</shortName>
        <ecNumber evidence="6">2.4.99.16</ecNumber>
    </recommendedName>
    <alternativeName>
        <fullName evidence="6">(1-&gt;4)-alpha-D-glucan:maltose-1-phosphate alpha-D-maltosyltransferase</fullName>
    </alternativeName>
</protein>
<feature type="active site" description="Proton donor" evidence="6">
    <location>
        <position position="907"/>
    </location>
</feature>
<dbReference type="Pfam" id="PF11896">
    <property type="entry name" value="GlgE_dom_N_S"/>
    <property type="match status" value="1"/>
</dbReference>
<organism evidence="9 10">
    <name type="scientific">Roseomonas acroporae</name>
    <dbReference type="NCBI Taxonomy" id="2937791"/>
    <lineage>
        <taxon>Bacteria</taxon>
        <taxon>Pseudomonadati</taxon>
        <taxon>Pseudomonadota</taxon>
        <taxon>Alphaproteobacteria</taxon>
        <taxon>Acetobacterales</taxon>
        <taxon>Roseomonadaceae</taxon>
        <taxon>Roseomonas</taxon>
    </lineage>
</organism>
<keyword evidence="4 6" id="KW-0119">Carbohydrate metabolism</keyword>
<evidence type="ECO:0000256" key="5">
    <source>
        <dbReference type="ARBA" id="ARBA00048735"/>
    </source>
</evidence>
<dbReference type="Pfam" id="PF00128">
    <property type="entry name" value="Alpha-amylase"/>
    <property type="match status" value="1"/>
</dbReference>
<keyword evidence="3 6" id="KW-0808">Transferase</keyword>
<dbReference type="PANTHER" id="PTHR47786:SF2">
    <property type="entry name" value="GLYCOSYL HYDROLASE FAMILY 13 CATALYTIC DOMAIN-CONTAINING PROTEIN"/>
    <property type="match status" value="1"/>
</dbReference>
<dbReference type="EMBL" id="JALPRX010000023">
    <property type="protein sequence ID" value="MCK8784046.1"/>
    <property type="molecule type" value="Genomic_DNA"/>
</dbReference>
<dbReference type="InterPro" id="IPR049171">
    <property type="entry name" value="GLGE_C"/>
</dbReference>
<dbReference type="Gene3D" id="1.20.58.80">
    <property type="entry name" value="Phosphotransferase system, lactose/cellobiose-type IIA subunit"/>
    <property type="match status" value="1"/>
</dbReference>
<evidence type="ECO:0000256" key="7">
    <source>
        <dbReference type="SAM" id="MobiDB-lite"/>
    </source>
</evidence>
<dbReference type="CDD" id="cd11344">
    <property type="entry name" value="AmyAc_GlgE_like"/>
    <property type="match status" value="1"/>
</dbReference>
<sequence length="1156" mass="126028">MTADGSARRAAAGDGEGEMARRVARPARASTARRMATDSMMDETTSLPAAGPMGAAGIGGGTLIEAGPDVPPGPRIRFLHPLLIGALPAWDAVLDRTAALGFDSVLLPPVFATGRSGNLYHVADHDRPHPILEAPGDAASVLSGLAGKARSRGLSLMLDLTPDRVAADGALAAMHGDWFRDAGAALPDPRRPPLEHGTTAARLDDPGIADALADWWERRLRDWAAAGVAGFRCLDPERVPAAIWRRLIGAAPECGFVAWTPGLAPEALRALAGAGFAASCDSLAWWDFRQGWLAEEALRLAAVAPPLAVVEAPFGPRIAAGQDDPRLAARDAVRRLRYAAGRGAGLLVPMGFEYGARVPLDPARSRPGDWAWLEENRAYDIGEEIRLANAALVARKGAAGEERPLSGPGAPVSAVLRADGGDLRRARAATLVLANADLTRPATVSAAALLPGTGGHFTAFRPLLPASGEAFGAGDSLDLAPGEVRVLRAEPAPAVRPAAVASAAEAATWPRVAIEAVTPAIENGRFPVKRRLGQTVTVEADLICDGHDVLGAALLWRAADEAEWREARMTLVANDRWTASFPLERMGRYVFAVEAWRDAFASYHHEIEVKHAAGLNLTLEIEEGRRLVEAAGKRAGGEAAALSARLDRAEEAEKLSLLLAPETMAIMAAADDRPFRDRSPEMPVEAERTAAEFASWYELFPRSMSGDPNRHGTFRDVIAHLPRIQAMGFDVLYFPPIHPIGKKNRKGRNNSLTPSETDPGSPYAIGSADGGHDALHPELGTLEDFLALRDAAAAHGMELAIDFAIQCSPEHPWLREHPDWFDWRPDGTIKYAENPPKKYQDIVNVDFYAKGAVPSLWEALRDVVLFWAGQGVRCFRVDNPHTKPLPFWEWMIGEVRAAYPDSIFLAEAFTKPKMMYRLGKVGYGQSYTYFTWRNTKAEMREYLEELTASRDLPQGAPRDFYRPHFFVNTPDINPVFLQTSGRAGHLIRAALATTLSGLWGMYNGFELCEARALPGREEYLDSEKYEIRAWDWDRPGNIVAEITRLNAIRRLNPALQSHLGIAFHNAFNDQVLWYRKQSGDRTNVVLCAVSMDPHNVQEADVELPLWEWGLPDHATLEAEDLMRGTRFAWTGKVQRLRLDPNDLPFGIWRVRPAGGI</sequence>
<feature type="domain" description="Glycosyl hydrolase family 13 catalytic" evidence="8">
    <location>
        <begin position="698"/>
        <end position="1049"/>
    </location>
</feature>
<dbReference type="Gene3D" id="3.20.20.80">
    <property type="entry name" value="Glycosidases"/>
    <property type="match status" value="2"/>
</dbReference>
<dbReference type="InterPro" id="IPR026585">
    <property type="entry name" value="GlgE"/>
</dbReference>
<feature type="compositionally biased region" description="Polar residues" evidence="7">
    <location>
        <begin position="749"/>
        <end position="758"/>
    </location>
</feature>
<keyword evidence="2 6" id="KW-0328">Glycosyltransferase</keyword>
<dbReference type="Gene3D" id="2.60.40.10">
    <property type="entry name" value="Immunoglobulins"/>
    <property type="match status" value="1"/>
</dbReference>
<comment type="function">
    <text evidence="6">Maltosyltransferase that uses maltose 1-phosphate (M1P) as the sugar donor to elongate linear or branched alpha-(1-&gt;4)-glucans. Is involved in a branched alpha-glucan biosynthetic pathway from trehalose, together with TreS, Mak and GlgB.</text>
</comment>
<evidence type="ECO:0000313" key="10">
    <source>
        <dbReference type="Proteomes" id="UP001139516"/>
    </source>
</evidence>
<dbReference type="RefSeq" id="WP_248666172.1">
    <property type="nucleotide sequence ID" value="NZ_JALPRX010000023.1"/>
</dbReference>
<dbReference type="InterPro" id="IPR017853">
    <property type="entry name" value="GH"/>
</dbReference>
<dbReference type="SUPFAM" id="SSF51445">
    <property type="entry name" value="(Trans)glycosidases"/>
    <property type="match status" value="2"/>
</dbReference>
<name>A0A9X2BUG2_9PROT</name>
<evidence type="ECO:0000313" key="9">
    <source>
        <dbReference type="EMBL" id="MCK8784046.1"/>
    </source>
</evidence>
<feature type="compositionally biased region" description="Low complexity" evidence="7">
    <location>
        <begin position="1"/>
        <end position="13"/>
    </location>
</feature>
<evidence type="ECO:0000259" key="8">
    <source>
        <dbReference type="SMART" id="SM00642"/>
    </source>
</evidence>
<evidence type="ECO:0000256" key="1">
    <source>
        <dbReference type="ARBA" id="ARBA00011738"/>
    </source>
</evidence>
<evidence type="ECO:0000256" key="4">
    <source>
        <dbReference type="ARBA" id="ARBA00023277"/>
    </source>
</evidence>
<feature type="region of interest" description="Disordered" evidence="7">
    <location>
        <begin position="1"/>
        <end position="52"/>
    </location>
</feature>
<feature type="binding site" evidence="6">
    <location>
        <position position="879"/>
    </location>
    <ligand>
        <name>alpha-maltose 1-phosphate</name>
        <dbReference type="ChEBI" id="CHEBI:63576"/>
    </ligand>
</feature>
<feature type="binding site" evidence="6">
    <location>
        <begin position="1024"/>
        <end position="1025"/>
    </location>
    <ligand>
        <name>alpha-maltose 1-phosphate</name>
        <dbReference type="ChEBI" id="CHEBI:63576"/>
    </ligand>
</feature>
<dbReference type="HAMAP" id="MF_02124">
    <property type="entry name" value="GlgE"/>
    <property type="match status" value="1"/>
</dbReference>
<feature type="binding site" evidence="6">
    <location>
        <position position="746"/>
    </location>
    <ligand>
        <name>alpha-maltose 1-phosphate</name>
        <dbReference type="ChEBI" id="CHEBI:63576"/>
    </ligand>
</feature>
<gene>
    <name evidence="6" type="primary">glgE</name>
    <name evidence="9" type="ORF">M0638_06595</name>
</gene>
<dbReference type="Gene3D" id="2.60.40.1180">
    <property type="entry name" value="Golgi alpha-mannosidase II"/>
    <property type="match status" value="1"/>
</dbReference>
<dbReference type="GO" id="GO:0016758">
    <property type="term" value="F:hexosyltransferase activity"/>
    <property type="evidence" value="ECO:0007669"/>
    <property type="project" value="UniProtKB-UniRule"/>
</dbReference>
<dbReference type="GO" id="GO:0030979">
    <property type="term" value="P:alpha-glucan biosynthetic process"/>
    <property type="evidence" value="ECO:0007669"/>
    <property type="project" value="UniProtKB-UniRule"/>
</dbReference>
<feature type="binding site" evidence="6">
    <location>
        <position position="806"/>
    </location>
    <ligand>
        <name>alpha-maltose 1-phosphate</name>
        <dbReference type="ChEBI" id="CHEBI:63576"/>
    </ligand>
</feature>
<feature type="site" description="Transition state stabilizer" evidence="6">
    <location>
        <position position="971"/>
    </location>
</feature>
<comment type="similarity">
    <text evidence="6">Belongs to the glycosyl hydrolase 13 family. GlgE subfamily.</text>
</comment>
<proteinExistence type="inferred from homology"/>
<dbReference type="InterPro" id="IPR006047">
    <property type="entry name" value="GH13_cat_dom"/>
</dbReference>
<feature type="binding site" evidence="6">
    <location>
        <position position="841"/>
    </location>
    <ligand>
        <name>alpha-maltose 1-phosphate</name>
        <dbReference type="ChEBI" id="CHEBI:63576"/>
    </ligand>
</feature>
<dbReference type="Proteomes" id="UP001139516">
    <property type="component" value="Unassembled WGS sequence"/>
</dbReference>
<keyword evidence="10" id="KW-1185">Reference proteome</keyword>
<comment type="caution">
    <text evidence="9">The sequence shown here is derived from an EMBL/GenBank/DDBJ whole genome shotgun (WGS) entry which is preliminary data.</text>
</comment>
<dbReference type="InterPro" id="IPR013783">
    <property type="entry name" value="Ig-like_fold"/>
</dbReference>
<dbReference type="SMART" id="SM00642">
    <property type="entry name" value="Aamy"/>
    <property type="match status" value="1"/>
</dbReference>
<dbReference type="InterPro" id="IPR013780">
    <property type="entry name" value="Glyco_hydro_b"/>
</dbReference>
<evidence type="ECO:0000256" key="6">
    <source>
        <dbReference type="HAMAP-Rule" id="MF_02124"/>
    </source>
</evidence>
<dbReference type="InterPro" id="IPR021828">
    <property type="entry name" value="GlgE_dom_N/S"/>
</dbReference>
<dbReference type="AlphaFoldDB" id="A0A9X2BUG2"/>
<feature type="region of interest" description="Disordered" evidence="7">
    <location>
        <begin position="743"/>
        <end position="762"/>
    </location>
</feature>
<comment type="catalytic activity">
    <reaction evidence="5 6">
        <text>alpha-maltose 1-phosphate + [(1-&gt;4)-alpha-D-glucosyl](n) = [(1-&gt;4)-alpha-D-glucosyl](n+2) + phosphate</text>
        <dbReference type="Rhea" id="RHEA:42692"/>
        <dbReference type="Rhea" id="RHEA-COMP:9584"/>
        <dbReference type="Rhea" id="RHEA-COMP:10183"/>
        <dbReference type="ChEBI" id="CHEBI:15444"/>
        <dbReference type="ChEBI" id="CHEBI:43474"/>
        <dbReference type="ChEBI" id="CHEBI:63576"/>
        <dbReference type="EC" id="2.4.99.16"/>
    </reaction>
</comment>
<dbReference type="PANTHER" id="PTHR47786">
    <property type="entry name" value="ALPHA-1,4-GLUCAN:MALTOSE-1-PHOSPHATE MALTOSYLTRANSFERASE"/>
    <property type="match status" value="1"/>
</dbReference>
<dbReference type="EC" id="2.4.99.16" evidence="6"/>
<comment type="subunit">
    <text evidence="1 6">Homodimer.</text>
</comment>
<dbReference type="GO" id="GO:0004553">
    <property type="term" value="F:hydrolase activity, hydrolyzing O-glycosyl compounds"/>
    <property type="evidence" value="ECO:0007669"/>
    <property type="project" value="InterPro"/>
</dbReference>
<accession>A0A9X2BUG2</accession>
<feature type="active site" description="Nucleophile" evidence="6">
    <location>
        <position position="878"/>
    </location>
</feature>
<evidence type="ECO:0000256" key="3">
    <source>
        <dbReference type="ARBA" id="ARBA00022679"/>
    </source>
</evidence>
<reference evidence="9" key="1">
    <citation type="submission" date="2022-04" db="EMBL/GenBank/DDBJ databases">
        <title>Roseomonas acroporae sp. nov., isolated from coral Acropora digitifera.</title>
        <authorList>
            <person name="Sun H."/>
        </authorList>
    </citation>
    <scope>NUCLEOTIDE SEQUENCE</scope>
    <source>
        <strain evidence="9">NAR14</strain>
    </source>
</reference>